<dbReference type="NCBIfam" id="TIGR01400">
    <property type="entry name" value="fliR"/>
    <property type="match status" value="1"/>
</dbReference>
<keyword evidence="4 8" id="KW-0812">Transmembrane</keyword>
<keyword evidence="5 8" id="KW-1133">Transmembrane helix</keyword>
<keyword evidence="6 8" id="KW-0472">Membrane</keyword>
<dbReference type="GO" id="GO:0044780">
    <property type="term" value="P:bacterial-type flagellum assembly"/>
    <property type="evidence" value="ECO:0007669"/>
    <property type="project" value="InterPro"/>
</dbReference>
<keyword evidence="3" id="KW-1003">Cell membrane</keyword>
<dbReference type="EMBL" id="UINC01065921">
    <property type="protein sequence ID" value="SVB96072.1"/>
    <property type="molecule type" value="Genomic_DNA"/>
</dbReference>
<evidence type="ECO:0000256" key="6">
    <source>
        <dbReference type="ARBA" id="ARBA00023136"/>
    </source>
</evidence>
<feature type="transmembrane region" description="Helical" evidence="8">
    <location>
        <begin position="164"/>
        <end position="187"/>
    </location>
</feature>
<evidence type="ECO:0000256" key="4">
    <source>
        <dbReference type="ARBA" id="ARBA00022692"/>
    </source>
</evidence>
<dbReference type="InterPro" id="IPR002010">
    <property type="entry name" value="T3SS_IM_R"/>
</dbReference>
<sequence>MFVLLRVGTLIMFIPILGSSQVPGRVKIGFILFVSIAVFPVVRATPMYDPKGLFELAVCLFSEATIGLAVAYSARLLFTAVQVAGTIVDFQMGFGVVNVIDPQTETQVSITAQFQNILAILFFLALDAHHIIIEAIVESFFLINPSQINFSTFTPEIILLLFKFTFVTAVKIAAPIMAILFFISVGLGLVARTVPQMNVFIVGFPLQIGVGLLMVGLSMSFFSILVQGQIEQLPERFLGIMQSIRS</sequence>
<feature type="transmembrane region" description="Helical" evidence="8">
    <location>
        <begin position="199"/>
        <end position="226"/>
    </location>
</feature>
<proteinExistence type="predicted"/>
<comment type="subcellular location">
    <subcellularLocation>
        <location evidence="1">Bacterial flagellum basal body</location>
    </subcellularLocation>
    <subcellularLocation>
        <location evidence="2">Cell membrane</location>
        <topology evidence="2">Multi-pass membrane protein</topology>
    </subcellularLocation>
</comment>
<dbReference type="PANTHER" id="PTHR30065:SF1">
    <property type="entry name" value="SURFACE PRESENTATION OF ANTIGENS PROTEIN SPAR"/>
    <property type="match status" value="1"/>
</dbReference>
<gene>
    <name evidence="9" type="ORF">METZ01_LOCUS248926</name>
</gene>
<evidence type="ECO:0000256" key="8">
    <source>
        <dbReference type="SAM" id="Phobius"/>
    </source>
</evidence>
<dbReference type="GO" id="GO:0006605">
    <property type="term" value="P:protein targeting"/>
    <property type="evidence" value="ECO:0007669"/>
    <property type="project" value="InterPro"/>
</dbReference>
<evidence type="ECO:0000256" key="5">
    <source>
        <dbReference type="ARBA" id="ARBA00022989"/>
    </source>
</evidence>
<organism evidence="9">
    <name type="scientific">marine metagenome</name>
    <dbReference type="NCBI Taxonomy" id="408172"/>
    <lineage>
        <taxon>unclassified sequences</taxon>
        <taxon>metagenomes</taxon>
        <taxon>ecological metagenomes</taxon>
    </lineage>
</organism>
<feature type="transmembrane region" description="Helical" evidence="8">
    <location>
        <begin position="117"/>
        <end position="143"/>
    </location>
</feature>
<evidence type="ECO:0000256" key="7">
    <source>
        <dbReference type="ARBA" id="ARBA00023143"/>
    </source>
</evidence>
<reference evidence="9" key="1">
    <citation type="submission" date="2018-05" db="EMBL/GenBank/DDBJ databases">
        <authorList>
            <person name="Lanie J.A."/>
            <person name="Ng W.-L."/>
            <person name="Kazmierczak K.M."/>
            <person name="Andrzejewski T.M."/>
            <person name="Davidsen T.M."/>
            <person name="Wayne K.J."/>
            <person name="Tettelin H."/>
            <person name="Glass J.I."/>
            <person name="Rusch D."/>
            <person name="Podicherti R."/>
            <person name="Tsui H.-C.T."/>
            <person name="Winkler M.E."/>
        </authorList>
    </citation>
    <scope>NUCLEOTIDE SEQUENCE</scope>
</reference>
<keyword evidence="7" id="KW-0975">Bacterial flagellum</keyword>
<evidence type="ECO:0000256" key="2">
    <source>
        <dbReference type="ARBA" id="ARBA00004651"/>
    </source>
</evidence>
<dbReference type="PANTHER" id="PTHR30065">
    <property type="entry name" value="FLAGELLAR BIOSYNTHETIC PROTEIN FLIR"/>
    <property type="match status" value="1"/>
</dbReference>
<dbReference type="InterPro" id="IPR006303">
    <property type="entry name" value="FliR"/>
</dbReference>
<dbReference type="Pfam" id="PF01311">
    <property type="entry name" value="Bac_export_1"/>
    <property type="match status" value="1"/>
</dbReference>
<feature type="transmembrane region" description="Helical" evidence="8">
    <location>
        <begin position="28"/>
        <end position="46"/>
    </location>
</feature>
<evidence type="ECO:0008006" key="10">
    <source>
        <dbReference type="Google" id="ProtNLM"/>
    </source>
</evidence>
<dbReference type="GO" id="GO:0005886">
    <property type="term" value="C:plasma membrane"/>
    <property type="evidence" value="ECO:0007669"/>
    <property type="project" value="UniProtKB-SubCell"/>
</dbReference>
<dbReference type="AlphaFoldDB" id="A0A382I9U1"/>
<evidence type="ECO:0000256" key="1">
    <source>
        <dbReference type="ARBA" id="ARBA00004117"/>
    </source>
</evidence>
<evidence type="ECO:0000256" key="3">
    <source>
        <dbReference type="ARBA" id="ARBA00022475"/>
    </source>
</evidence>
<name>A0A382I9U1_9ZZZZ</name>
<dbReference type="PRINTS" id="PR00953">
    <property type="entry name" value="TYPE3IMRPROT"/>
</dbReference>
<feature type="transmembrane region" description="Helical" evidence="8">
    <location>
        <begin position="53"/>
        <end position="74"/>
    </location>
</feature>
<evidence type="ECO:0000313" key="9">
    <source>
        <dbReference type="EMBL" id="SVB96072.1"/>
    </source>
</evidence>
<accession>A0A382I9U1</accession>
<dbReference type="GO" id="GO:0009425">
    <property type="term" value="C:bacterial-type flagellum basal body"/>
    <property type="evidence" value="ECO:0007669"/>
    <property type="project" value="UniProtKB-SubCell"/>
</dbReference>
<protein>
    <recommendedName>
        <fullName evidence="10">Flagellar biosynthetic protein FliR</fullName>
    </recommendedName>
</protein>